<dbReference type="GO" id="GO:0005737">
    <property type="term" value="C:cytoplasm"/>
    <property type="evidence" value="ECO:0007669"/>
    <property type="project" value="UniProtKB-ARBA"/>
</dbReference>
<dbReference type="AlphaFoldDB" id="A0AA35G5Z5"/>
<dbReference type="Pfam" id="PF00575">
    <property type="entry name" value="S1"/>
    <property type="match status" value="4"/>
</dbReference>
<dbReference type="GO" id="GO:0006412">
    <property type="term" value="P:translation"/>
    <property type="evidence" value="ECO:0007669"/>
    <property type="project" value="TreeGrafter"/>
</dbReference>
<comment type="function">
    <text evidence="4">Binds mRNA; thus facilitating recognition of the initiation point. It is needed to translate mRNA with a short Shine-Dalgarno (SD) purine-rich sequence.</text>
</comment>
<evidence type="ECO:0000313" key="7">
    <source>
        <dbReference type="EMBL" id="BDG60436.1"/>
    </source>
</evidence>
<evidence type="ECO:0000256" key="4">
    <source>
        <dbReference type="ARBA" id="ARBA00025604"/>
    </source>
</evidence>
<feature type="domain" description="S1 motif" evidence="6">
    <location>
        <begin position="74"/>
        <end position="144"/>
    </location>
</feature>
<evidence type="ECO:0000259" key="6">
    <source>
        <dbReference type="PROSITE" id="PS50126"/>
    </source>
</evidence>
<evidence type="ECO:0000256" key="5">
    <source>
        <dbReference type="SAM" id="MobiDB-lite"/>
    </source>
</evidence>
<dbReference type="PRINTS" id="PR00681">
    <property type="entry name" value="RIBOSOMALS1"/>
</dbReference>
<dbReference type="InterPro" id="IPR035104">
    <property type="entry name" value="Ribosomal_protein_S1-like"/>
</dbReference>
<feature type="region of interest" description="Disordered" evidence="5">
    <location>
        <begin position="403"/>
        <end position="454"/>
    </location>
</feature>
<protein>
    <recommendedName>
        <fullName evidence="6">S1 motif domain-containing protein</fullName>
    </recommendedName>
</protein>
<dbReference type="PANTHER" id="PTHR10724:SF7">
    <property type="entry name" value="SMALL RIBOSOMAL SUBUNIT PROTEIN BS1C"/>
    <property type="match status" value="1"/>
</dbReference>
<dbReference type="CDD" id="cd05687">
    <property type="entry name" value="S1_RPS1_repeat_ec1_hs1"/>
    <property type="match status" value="1"/>
</dbReference>
<dbReference type="SMART" id="SM00316">
    <property type="entry name" value="S1"/>
    <property type="match status" value="4"/>
</dbReference>
<keyword evidence="3" id="KW-0687">Ribonucleoprotein</keyword>
<dbReference type="PANTHER" id="PTHR10724">
    <property type="entry name" value="30S RIBOSOMAL PROTEIN S1"/>
    <property type="match status" value="1"/>
</dbReference>
<sequence>MQEWNRDDEQKKHQGDGSPGQAAAGAGPAGSGAEAAPGQAGARPEGEVRAAAGAAPEGSAEQQLEAALTVLKEGDIVTGRVVQVTPDQVLVDVGYKSEGTISKHELTHRPIESCEQVVRPGDEIKVMVLSVDAHGEGQLRLSKRRADEIEAWRNVEAWYKGDEIVEAQVVRAVKGGLEVDLGLRAFLPASQVERGYVNDLSKYVGQIIRVKIIELDRHKNRVILSRKKVLEEERERARQAFWASVEEGQIRTGTVKSLTDFGAFVDLGGVDGLLHVSEMSYGRVKHPSEVLQEGQEIKVKVLRLDREKGKVSLGLKQVLPDPWDTVAEKYPEGSIVEGRVARLASFGAFVELEPGVDGLIHISQLANWRVASPDEVVRPGQPVLVRVTQVNPEGRRISLSLRDVDQTPLQERLQAGQKAPQGGEAGGAGARATEEPVPAAPEEAPADEGAEGQG</sequence>
<feature type="compositionally biased region" description="Basic and acidic residues" evidence="5">
    <location>
        <begin position="1"/>
        <end position="15"/>
    </location>
</feature>
<reference evidence="7" key="1">
    <citation type="submission" date="2022-03" db="EMBL/GenBank/DDBJ databases">
        <title>Complete genome sequence of Caldinitratiruptor microaerophilus.</title>
        <authorList>
            <person name="Mukaiyama R."/>
            <person name="Nishiyama T."/>
            <person name="Ueda K."/>
        </authorList>
    </citation>
    <scope>NUCLEOTIDE SEQUENCE</scope>
    <source>
        <strain evidence="7">JCM 16183</strain>
    </source>
</reference>
<accession>A0AA35G5Z5</accession>
<evidence type="ECO:0000256" key="1">
    <source>
        <dbReference type="ARBA" id="ARBA00006767"/>
    </source>
</evidence>
<evidence type="ECO:0000256" key="3">
    <source>
        <dbReference type="ARBA" id="ARBA00023274"/>
    </source>
</evidence>
<dbReference type="NCBIfam" id="NF005208">
    <property type="entry name" value="PRK06676.1"/>
    <property type="match status" value="1"/>
</dbReference>
<dbReference type="EMBL" id="AP025628">
    <property type="protein sequence ID" value="BDG60436.1"/>
    <property type="molecule type" value="Genomic_DNA"/>
</dbReference>
<feature type="domain" description="S1 motif" evidence="6">
    <location>
        <begin position="248"/>
        <end position="316"/>
    </location>
</feature>
<evidence type="ECO:0000313" key="8">
    <source>
        <dbReference type="Proteomes" id="UP001163687"/>
    </source>
</evidence>
<organism evidence="7 8">
    <name type="scientific">Caldinitratiruptor microaerophilus</name>
    <dbReference type="NCBI Taxonomy" id="671077"/>
    <lineage>
        <taxon>Bacteria</taxon>
        <taxon>Bacillati</taxon>
        <taxon>Bacillota</taxon>
        <taxon>Clostridia</taxon>
        <taxon>Eubacteriales</taxon>
        <taxon>Symbiobacteriaceae</taxon>
        <taxon>Caldinitratiruptor</taxon>
    </lineage>
</organism>
<keyword evidence="8" id="KW-1185">Reference proteome</keyword>
<dbReference type="GO" id="GO:0003735">
    <property type="term" value="F:structural constituent of ribosome"/>
    <property type="evidence" value="ECO:0007669"/>
    <property type="project" value="TreeGrafter"/>
</dbReference>
<dbReference type="FunFam" id="2.40.50.140:FF:000103">
    <property type="entry name" value="protein RRP5 homolog"/>
    <property type="match status" value="1"/>
</dbReference>
<dbReference type="PROSITE" id="PS50126">
    <property type="entry name" value="S1"/>
    <property type="match status" value="4"/>
</dbReference>
<dbReference type="InterPro" id="IPR003029">
    <property type="entry name" value="S1_domain"/>
</dbReference>
<keyword evidence="2" id="KW-0689">Ribosomal protein</keyword>
<feature type="domain" description="S1 motif" evidence="6">
    <location>
        <begin position="162"/>
        <end position="227"/>
    </location>
</feature>
<dbReference type="InterPro" id="IPR012340">
    <property type="entry name" value="NA-bd_OB-fold"/>
</dbReference>
<proteinExistence type="inferred from homology"/>
<feature type="domain" description="S1 motif" evidence="6">
    <location>
        <begin position="333"/>
        <end position="402"/>
    </location>
</feature>
<dbReference type="SUPFAM" id="SSF50249">
    <property type="entry name" value="Nucleic acid-binding proteins"/>
    <property type="match status" value="4"/>
</dbReference>
<feature type="compositionally biased region" description="Low complexity" evidence="5">
    <location>
        <begin position="19"/>
        <end position="58"/>
    </location>
</feature>
<evidence type="ECO:0000256" key="2">
    <source>
        <dbReference type="ARBA" id="ARBA00022980"/>
    </source>
</evidence>
<dbReference type="InterPro" id="IPR050437">
    <property type="entry name" value="Ribos_protein_bS1-like"/>
</dbReference>
<comment type="similarity">
    <text evidence="1">Belongs to the bacterial ribosomal protein bS1 family.</text>
</comment>
<dbReference type="CDD" id="cd05688">
    <property type="entry name" value="S1_RPS1_repeat_ec3"/>
    <property type="match status" value="1"/>
</dbReference>
<dbReference type="RefSeq" id="WP_264844460.1">
    <property type="nucleotide sequence ID" value="NZ_AP025628.1"/>
</dbReference>
<dbReference type="GO" id="GO:0003729">
    <property type="term" value="F:mRNA binding"/>
    <property type="evidence" value="ECO:0007669"/>
    <property type="project" value="TreeGrafter"/>
</dbReference>
<dbReference type="Proteomes" id="UP001163687">
    <property type="component" value="Chromosome"/>
</dbReference>
<dbReference type="KEGG" id="cmic:caldi_15260"/>
<name>A0AA35G5Z5_9FIRM</name>
<gene>
    <name evidence="7" type="ORF">caldi_15260</name>
</gene>
<dbReference type="CDD" id="cd04465">
    <property type="entry name" value="S1_RPS1_repeat_ec2_hs2"/>
    <property type="match status" value="1"/>
</dbReference>
<dbReference type="FunFam" id="2.40.50.140:FF:000051">
    <property type="entry name" value="RNA-binding transcriptional accessory protein"/>
    <property type="match status" value="1"/>
</dbReference>
<feature type="region of interest" description="Disordered" evidence="5">
    <location>
        <begin position="1"/>
        <end position="58"/>
    </location>
</feature>
<dbReference type="Gene3D" id="2.40.50.140">
    <property type="entry name" value="Nucleic acid-binding proteins"/>
    <property type="match status" value="4"/>
</dbReference>
<feature type="compositionally biased region" description="Acidic residues" evidence="5">
    <location>
        <begin position="444"/>
        <end position="454"/>
    </location>
</feature>